<evidence type="ECO:0000313" key="8">
    <source>
        <dbReference type="EMBL" id="GMH04444.1"/>
    </source>
</evidence>
<keyword evidence="7" id="KW-0732">Signal</keyword>
<evidence type="ECO:0000313" key="9">
    <source>
        <dbReference type="Proteomes" id="UP001279734"/>
    </source>
</evidence>
<evidence type="ECO:0000256" key="6">
    <source>
        <dbReference type="RuleBase" id="RU004468"/>
    </source>
</evidence>
<dbReference type="PROSITE" id="PS00653">
    <property type="entry name" value="GLYCOSYL_HYDROL_F1_2"/>
    <property type="match status" value="1"/>
</dbReference>
<dbReference type="PANTHER" id="PTHR10353:SF44">
    <property type="entry name" value="BETA-GLUCOSIDASE 17"/>
    <property type="match status" value="1"/>
</dbReference>
<gene>
    <name evidence="8" type="ORF">Nepgr_006283</name>
</gene>
<organism evidence="8 9">
    <name type="scientific">Nepenthes gracilis</name>
    <name type="common">Slender pitcher plant</name>
    <dbReference type="NCBI Taxonomy" id="150966"/>
    <lineage>
        <taxon>Eukaryota</taxon>
        <taxon>Viridiplantae</taxon>
        <taxon>Streptophyta</taxon>
        <taxon>Embryophyta</taxon>
        <taxon>Tracheophyta</taxon>
        <taxon>Spermatophyta</taxon>
        <taxon>Magnoliopsida</taxon>
        <taxon>eudicotyledons</taxon>
        <taxon>Gunneridae</taxon>
        <taxon>Pentapetalae</taxon>
        <taxon>Caryophyllales</taxon>
        <taxon>Nepenthaceae</taxon>
        <taxon>Nepenthes</taxon>
    </lineage>
</organism>
<reference evidence="8" key="1">
    <citation type="submission" date="2023-05" db="EMBL/GenBank/DDBJ databases">
        <title>Nepenthes gracilis genome sequencing.</title>
        <authorList>
            <person name="Fukushima K."/>
        </authorList>
    </citation>
    <scope>NUCLEOTIDE SEQUENCE</scope>
    <source>
        <strain evidence="8">SING2019-196</strain>
    </source>
</reference>
<evidence type="ECO:0000256" key="1">
    <source>
        <dbReference type="ARBA" id="ARBA00010838"/>
    </source>
</evidence>
<evidence type="ECO:0000256" key="5">
    <source>
        <dbReference type="RuleBase" id="RU003690"/>
    </source>
</evidence>
<accession>A0AAD3S4Q3</accession>
<keyword evidence="9" id="KW-1185">Reference proteome</keyword>
<dbReference type="PROSITE" id="PS00572">
    <property type="entry name" value="GLYCOSYL_HYDROL_F1_1"/>
    <property type="match status" value="1"/>
</dbReference>
<dbReference type="InterPro" id="IPR017853">
    <property type="entry name" value="GH"/>
</dbReference>
<dbReference type="AlphaFoldDB" id="A0AAD3S4Q3"/>
<comment type="similarity">
    <text evidence="1 5">Belongs to the glycosyl hydrolase 1 family.</text>
</comment>
<evidence type="ECO:0000256" key="4">
    <source>
        <dbReference type="PROSITE-ProRule" id="PRU10055"/>
    </source>
</evidence>
<proteinExistence type="inferred from homology"/>
<dbReference type="Proteomes" id="UP001279734">
    <property type="component" value="Unassembled WGS sequence"/>
</dbReference>
<dbReference type="EMBL" id="BSYO01000005">
    <property type="protein sequence ID" value="GMH04444.1"/>
    <property type="molecule type" value="Genomic_DNA"/>
</dbReference>
<dbReference type="PANTHER" id="PTHR10353">
    <property type="entry name" value="GLYCOSYL HYDROLASE"/>
    <property type="match status" value="1"/>
</dbReference>
<keyword evidence="3 6" id="KW-0326">Glycosidase</keyword>
<keyword evidence="2 6" id="KW-0378">Hydrolase</keyword>
<evidence type="ECO:0000256" key="3">
    <source>
        <dbReference type="ARBA" id="ARBA00023295"/>
    </source>
</evidence>
<dbReference type="InterPro" id="IPR033132">
    <property type="entry name" value="GH_1_N_CS"/>
</dbReference>
<sequence length="447" mass="50433">MASIKKCFLLCVFLLGTLSFYNAGGSIVRSNFSKDFIFGAGSASYQYEGAAFEDGKGSSIWDTFTHQHPEKISNGSNGDIADDFYHRYKEDIKLMKEIGLEFFRFSISWPRILPRGRINAGVNVLGVKFYNNLINDLLAHGIKPFVTIYHWDLPQALEDEYGGFLSPKIVEDYRDYADLCFKLFGDRVKHWTTLNEPNLSTWNGYGYGTFAPGRCSNYIGNCTTGNSATEPYIVGHNLLLCHATAVNLYKQKYQAIQKGIIGIALATTWVLPINETSASHLAASRAIDFSIGWFVDPITNGDYPESMRAIVGNRIPKFTKEESHLLRNSFDFLGLNYYTSYYAVDSKVSNNNVNLSYTTDDHATLTADNNNGVPIGIPTQVSWLYMYPKGIRDLVLYFKQKYNNPTVLITENGMGDSSSQPIETALNDTWRIEYHEQHLSYLKQSIE</sequence>
<feature type="active site" description="Nucleophile" evidence="4">
    <location>
        <position position="411"/>
    </location>
</feature>
<dbReference type="GO" id="GO:0008422">
    <property type="term" value="F:beta-glucosidase activity"/>
    <property type="evidence" value="ECO:0007669"/>
    <property type="project" value="TreeGrafter"/>
</dbReference>
<dbReference type="Pfam" id="PF00232">
    <property type="entry name" value="Glyco_hydro_1"/>
    <property type="match status" value="1"/>
</dbReference>
<name>A0AAD3S4Q3_NEPGR</name>
<evidence type="ECO:0008006" key="10">
    <source>
        <dbReference type="Google" id="ProtNLM"/>
    </source>
</evidence>
<dbReference type="FunFam" id="3.20.20.80:FF:000020">
    <property type="entry name" value="Beta-glucosidase 12"/>
    <property type="match status" value="1"/>
</dbReference>
<dbReference type="InterPro" id="IPR001360">
    <property type="entry name" value="Glyco_hydro_1"/>
</dbReference>
<feature type="chain" id="PRO_5042166590" description="Beta-glucosidase" evidence="7">
    <location>
        <begin position="20"/>
        <end position="447"/>
    </location>
</feature>
<evidence type="ECO:0000256" key="7">
    <source>
        <dbReference type="SAM" id="SignalP"/>
    </source>
</evidence>
<feature type="signal peptide" evidence="7">
    <location>
        <begin position="1"/>
        <end position="19"/>
    </location>
</feature>
<dbReference type="InterPro" id="IPR018120">
    <property type="entry name" value="Glyco_hydro_1_AS"/>
</dbReference>
<dbReference type="Gene3D" id="3.20.20.80">
    <property type="entry name" value="Glycosidases"/>
    <property type="match status" value="1"/>
</dbReference>
<protein>
    <recommendedName>
        <fullName evidence="10">Beta-glucosidase</fullName>
    </recommendedName>
</protein>
<dbReference type="GO" id="GO:0005975">
    <property type="term" value="P:carbohydrate metabolic process"/>
    <property type="evidence" value="ECO:0007669"/>
    <property type="project" value="InterPro"/>
</dbReference>
<evidence type="ECO:0000256" key="2">
    <source>
        <dbReference type="ARBA" id="ARBA00022801"/>
    </source>
</evidence>
<dbReference type="SUPFAM" id="SSF51445">
    <property type="entry name" value="(Trans)glycosidases"/>
    <property type="match status" value="1"/>
</dbReference>
<dbReference type="PRINTS" id="PR00131">
    <property type="entry name" value="GLHYDRLASE1"/>
</dbReference>
<comment type="caution">
    <text evidence="8">The sequence shown here is derived from an EMBL/GenBank/DDBJ whole genome shotgun (WGS) entry which is preliminary data.</text>
</comment>